<dbReference type="CDD" id="cd11614">
    <property type="entry name" value="SAF_CpaB_FlgA_like"/>
    <property type="match status" value="1"/>
</dbReference>
<dbReference type="Gene3D" id="3.90.1210.10">
    <property type="entry name" value="Antifreeze-like/N-acetylneuraminic acid synthase C-terminal domain"/>
    <property type="match status" value="1"/>
</dbReference>
<reference evidence="6 7" key="1">
    <citation type="submission" date="2018-07" db="EMBL/GenBank/DDBJ databases">
        <title>Venubactetium sediminum gen. nov., sp. nov., isolated from a marine solar saltern.</title>
        <authorList>
            <person name="Wang S."/>
        </authorList>
    </citation>
    <scope>NUCLEOTIDE SEQUENCE [LARGE SCALE GENOMIC DNA]</scope>
    <source>
        <strain evidence="6 7">WD2A32</strain>
    </source>
</reference>
<organism evidence="6 7">
    <name type="scientific">Ferruginivarius sediminum</name>
    <dbReference type="NCBI Taxonomy" id="2661937"/>
    <lineage>
        <taxon>Bacteria</taxon>
        <taxon>Pseudomonadati</taxon>
        <taxon>Pseudomonadota</taxon>
        <taxon>Alphaproteobacteria</taxon>
        <taxon>Rhodospirillales</taxon>
        <taxon>Rhodospirillaceae</taxon>
        <taxon>Ferruginivarius</taxon>
    </lineage>
</organism>
<feature type="domain" description="SAF" evidence="5">
    <location>
        <begin position="197"/>
        <end position="259"/>
    </location>
</feature>
<name>A0A369TCM1_9PROT</name>
<protein>
    <submittedName>
        <fullName evidence="6">Flagella basal body P-ring formation protein FlgA</fullName>
    </submittedName>
</protein>
<evidence type="ECO:0000256" key="3">
    <source>
        <dbReference type="ARBA" id="ARBA00022764"/>
    </source>
</evidence>
<keyword evidence="7" id="KW-1185">Reference proteome</keyword>
<comment type="caution">
    <text evidence="6">The sequence shown here is derived from an EMBL/GenBank/DDBJ whole genome shotgun (WGS) entry which is preliminary data.</text>
</comment>
<dbReference type="AlphaFoldDB" id="A0A369TCM1"/>
<feature type="signal peptide" evidence="4">
    <location>
        <begin position="1"/>
        <end position="23"/>
    </location>
</feature>
<dbReference type="EMBL" id="QPMH01000005">
    <property type="protein sequence ID" value="RDD62572.1"/>
    <property type="molecule type" value="Genomic_DNA"/>
</dbReference>
<accession>A0A369TCM1</accession>
<dbReference type="Gene3D" id="2.30.30.760">
    <property type="match status" value="1"/>
</dbReference>
<dbReference type="InterPro" id="IPR013974">
    <property type="entry name" value="SAF"/>
</dbReference>
<evidence type="ECO:0000256" key="4">
    <source>
        <dbReference type="SAM" id="SignalP"/>
    </source>
</evidence>
<dbReference type="NCBIfam" id="TIGR03170">
    <property type="entry name" value="flgA_cterm"/>
    <property type="match status" value="1"/>
</dbReference>
<dbReference type="Pfam" id="PF13144">
    <property type="entry name" value="ChapFlgA"/>
    <property type="match status" value="1"/>
</dbReference>
<dbReference type="PROSITE" id="PS51257">
    <property type="entry name" value="PROKAR_LIPOPROTEIN"/>
    <property type="match status" value="1"/>
</dbReference>
<dbReference type="PANTHER" id="PTHR36307">
    <property type="entry name" value="FLAGELLA BASAL BODY P-RING FORMATION PROTEIN FLGA"/>
    <property type="match status" value="1"/>
</dbReference>
<evidence type="ECO:0000313" key="7">
    <source>
        <dbReference type="Proteomes" id="UP000253941"/>
    </source>
</evidence>
<dbReference type="RefSeq" id="WP_114581668.1">
    <property type="nucleotide sequence ID" value="NZ_QPMH01000005.1"/>
</dbReference>
<dbReference type="PANTHER" id="PTHR36307:SF1">
    <property type="entry name" value="FLAGELLA BASAL BODY P-RING FORMATION PROTEIN FLGA"/>
    <property type="match status" value="1"/>
</dbReference>
<evidence type="ECO:0000256" key="2">
    <source>
        <dbReference type="ARBA" id="ARBA00022729"/>
    </source>
</evidence>
<dbReference type="GO" id="GO:0044780">
    <property type="term" value="P:bacterial-type flagellum assembly"/>
    <property type="evidence" value="ECO:0007669"/>
    <property type="project" value="InterPro"/>
</dbReference>
<gene>
    <name evidence="6" type="primary">flgA</name>
    <name evidence="6" type="ORF">DRB17_07990</name>
</gene>
<dbReference type="SMART" id="SM00858">
    <property type="entry name" value="SAF"/>
    <property type="match status" value="1"/>
</dbReference>
<keyword evidence="3" id="KW-0574">Periplasm</keyword>
<evidence type="ECO:0000313" key="6">
    <source>
        <dbReference type="EMBL" id="RDD62572.1"/>
    </source>
</evidence>
<keyword evidence="6" id="KW-0966">Cell projection</keyword>
<comment type="subcellular location">
    <subcellularLocation>
        <location evidence="1">Periplasm</location>
    </subcellularLocation>
</comment>
<feature type="chain" id="PRO_5016818341" evidence="4">
    <location>
        <begin position="24"/>
        <end position="322"/>
    </location>
</feature>
<evidence type="ECO:0000259" key="5">
    <source>
        <dbReference type="SMART" id="SM00858"/>
    </source>
</evidence>
<keyword evidence="2 4" id="KW-0732">Signal</keyword>
<proteinExistence type="predicted"/>
<dbReference type="GO" id="GO:0042597">
    <property type="term" value="C:periplasmic space"/>
    <property type="evidence" value="ECO:0007669"/>
    <property type="project" value="UniProtKB-SubCell"/>
</dbReference>
<evidence type="ECO:0000256" key="1">
    <source>
        <dbReference type="ARBA" id="ARBA00004418"/>
    </source>
</evidence>
<dbReference type="InterPro" id="IPR017585">
    <property type="entry name" value="SAF_FlgA"/>
</dbReference>
<keyword evidence="6" id="KW-0282">Flagellum</keyword>
<sequence>MTPHRAFAAIAFAALACASLAWAAAGRAEAAGTLAQPVTLNTNITVEDRTVTLGDIFSGLDERADTAIANAPEPGRQVRLTASWLARVAKAYRVDWQPHSPAVETTVRRAAHRIGRTRIGQAIGRVLAERGIDGNLSIVLDNPGLSLTLPTTVPATVSVANLAYDRSSGRFSANVLAPDVNDPKASATITGRAVHMVDVPVPIRRIGRGELIHEDDLEWISMPANQVNRNHLTDAASIVGKSARRSVRPGEPLRMTDVRKPVVVAKNSLVTITFKTDRMQLTAQGRALDDGAKGEAVRVINTKSKTTVTGIATAADTVSVKP</sequence>
<keyword evidence="6" id="KW-0969">Cilium</keyword>
<dbReference type="Proteomes" id="UP000253941">
    <property type="component" value="Unassembled WGS sequence"/>
</dbReference>
<dbReference type="InterPro" id="IPR039246">
    <property type="entry name" value="Flagellar_FlgA"/>
</dbReference>